<evidence type="ECO:0000313" key="3">
    <source>
        <dbReference type="Proteomes" id="UP000026962"/>
    </source>
</evidence>
<dbReference type="AlphaFoldDB" id="A0A0E0JUN0"/>
<name>A0A0E0JUN0_ORYPU</name>
<proteinExistence type="predicted"/>
<feature type="region of interest" description="Disordered" evidence="1">
    <location>
        <begin position="62"/>
        <end position="89"/>
    </location>
</feature>
<reference evidence="2" key="1">
    <citation type="submission" date="2015-04" db="UniProtKB">
        <authorList>
            <consortium name="EnsemblPlants"/>
        </authorList>
    </citation>
    <scope>IDENTIFICATION</scope>
</reference>
<evidence type="ECO:0000313" key="2">
    <source>
        <dbReference type="EnsemblPlants" id="OPUNC02G00620.3"/>
    </source>
</evidence>
<evidence type="ECO:0000256" key="1">
    <source>
        <dbReference type="SAM" id="MobiDB-lite"/>
    </source>
</evidence>
<accession>A0A0E0JUN0</accession>
<dbReference type="EnsemblPlants" id="OPUNC02G00620.3">
    <property type="protein sequence ID" value="OPUNC02G00620.3"/>
    <property type="gene ID" value="OPUNC02G00620"/>
</dbReference>
<dbReference type="Gramene" id="OPUNC02G00620.3">
    <property type="protein sequence ID" value="OPUNC02G00620.3"/>
    <property type="gene ID" value="OPUNC02G00620"/>
</dbReference>
<dbReference type="HOGENOM" id="CLU_1838390_0_0_1"/>
<feature type="compositionally biased region" description="Pro residues" evidence="1">
    <location>
        <begin position="76"/>
        <end position="86"/>
    </location>
</feature>
<reference evidence="2" key="2">
    <citation type="submission" date="2018-05" db="EMBL/GenBank/DDBJ databases">
        <title>OpunRS2 (Oryza punctata Reference Sequence Version 2).</title>
        <authorList>
            <person name="Zhang J."/>
            <person name="Kudrna D."/>
            <person name="Lee S."/>
            <person name="Talag J."/>
            <person name="Welchert J."/>
            <person name="Wing R.A."/>
        </authorList>
    </citation>
    <scope>NUCLEOTIDE SEQUENCE [LARGE SCALE GENOMIC DNA]</scope>
</reference>
<protein>
    <submittedName>
        <fullName evidence="2">Uncharacterized protein</fullName>
    </submittedName>
</protein>
<sequence length="140" mass="15546">MASPRRRRAEEERHDCCDWTVGATCHRASRVAQQATPSVAVQLYIGRPIFGLQNAHPASRVSRISIKATRNQATPRSPPQPPPPLHSPQLRLGSFHGEAREITVVAAKISSIPNPSKIPRCAPEMRLMEIRGLKRHIRGI</sequence>
<keyword evidence="3" id="KW-1185">Reference proteome</keyword>
<organism evidence="2">
    <name type="scientific">Oryza punctata</name>
    <name type="common">Red rice</name>
    <dbReference type="NCBI Taxonomy" id="4537"/>
    <lineage>
        <taxon>Eukaryota</taxon>
        <taxon>Viridiplantae</taxon>
        <taxon>Streptophyta</taxon>
        <taxon>Embryophyta</taxon>
        <taxon>Tracheophyta</taxon>
        <taxon>Spermatophyta</taxon>
        <taxon>Magnoliopsida</taxon>
        <taxon>Liliopsida</taxon>
        <taxon>Poales</taxon>
        <taxon>Poaceae</taxon>
        <taxon>BOP clade</taxon>
        <taxon>Oryzoideae</taxon>
        <taxon>Oryzeae</taxon>
        <taxon>Oryzinae</taxon>
        <taxon>Oryza</taxon>
    </lineage>
</organism>
<dbReference type="Proteomes" id="UP000026962">
    <property type="component" value="Chromosome 2"/>
</dbReference>